<evidence type="ECO:0000313" key="1">
    <source>
        <dbReference type="EMBL" id="UWU18338.1"/>
    </source>
</evidence>
<keyword evidence="1" id="KW-0614">Plasmid</keyword>
<dbReference type="InterPro" id="IPR036701">
    <property type="entry name" value="RraB-like_sf"/>
</dbReference>
<proteinExistence type="predicted"/>
<dbReference type="RefSeq" id="WP_245209260.1">
    <property type="nucleotide sequence ID" value="NZ_CP104144.1"/>
</dbReference>
<keyword evidence="2" id="KW-1185">Reference proteome</keyword>
<accession>A0ABY5XWS0</accession>
<gene>
    <name evidence="1" type="ORF">N2599_24150</name>
</gene>
<evidence type="ECO:0000313" key="2">
    <source>
        <dbReference type="Proteomes" id="UP001060123"/>
    </source>
</evidence>
<protein>
    <submittedName>
        <fullName evidence="1">Uncharacterized protein</fullName>
    </submittedName>
</protein>
<name>A0ABY5XWS0_RHISU</name>
<geneLocation type="plasmid" evidence="1 2">
    <name>pWSM1592_1</name>
</geneLocation>
<sequence length="49" mass="5387">MPDGKVAIDLSLQSDARSSSIDSLTLTALKIEKRFNLRYEGWGTVATKC</sequence>
<dbReference type="EMBL" id="CP104144">
    <property type="protein sequence ID" value="UWU18338.1"/>
    <property type="molecule type" value="Genomic_DNA"/>
</dbReference>
<dbReference type="Proteomes" id="UP001060123">
    <property type="component" value="Plasmid pWSM1592_1"/>
</dbReference>
<organism evidence="1 2">
    <name type="scientific">Rhizobium sullae</name>
    <name type="common">Rhizobium hedysari</name>
    <dbReference type="NCBI Taxonomy" id="50338"/>
    <lineage>
        <taxon>Bacteria</taxon>
        <taxon>Pseudomonadati</taxon>
        <taxon>Pseudomonadota</taxon>
        <taxon>Alphaproteobacteria</taxon>
        <taxon>Hyphomicrobiales</taxon>
        <taxon>Rhizobiaceae</taxon>
        <taxon>Rhizobium/Agrobacterium group</taxon>
        <taxon>Rhizobium</taxon>
    </lineage>
</organism>
<dbReference type="SUPFAM" id="SSF89946">
    <property type="entry name" value="Hypothetical protein VC0424"/>
    <property type="match status" value="1"/>
</dbReference>
<reference evidence="1" key="1">
    <citation type="submission" date="2022-09" db="EMBL/GenBank/DDBJ databases">
        <title>Australian commercial rhizobial inoculants.</title>
        <authorList>
            <person name="Kohlmeier M.G."/>
            <person name="O'Hara G.W."/>
            <person name="Colombi E."/>
            <person name="Ramsay J.P."/>
            <person name="Terpolilli J."/>
        </authorList>
    </citation>
    <scope>NUCLEOTIDE SEQUENCE</scope>
    <source>
        <strain evidence="1">WSM1592</strain>
        <plasmid evidence="1">pWSM1592_1</plasmid>
    </source>
</reference>